<feature type="domain" description="Cadherin" evidence="25">
    <location>
        <begin position="79"/>
        <end position="149"/>
    </location>
</feature>
<dbReference type="InterPro" id="IPR000233">
    <property type="entry name" value="Cadherin_Y-type_LIR"/>
</dbReference>
<dbReference type="GO" id="GO:0030335">
    <property type="term" value="P:positive regulation of cell migration"/>
    <property type="evidence" value="ECO:0007669"/>
    <property type="project" value="Ensembl"/>
</dbReference>
<keyword evidence="12" id="KW-0677">Repeat</keyword>
<dbReference type="Proteomes" id="UP000694547">
    <property type="component" value="Chromosome 5"/>
</dbReference>
<evidence type="ECO:0000256" key="14">
    <source>
        <dbReference type="ARBA" id="ARBA00022889"/>
    </source>
</evidence>
<evidence type="ECO:0000256" key="4">
    <source>
        <dbReference type="ARBA" id="ARBA00021701"/>
    </source>
</evidence>
<keyword evidence="8" id="KW-0165">Cleavage on pair of basic residues</keyword>
<dbReference type="GO" id="GO:0098632">
    <property type="term" value="F:cell-cell adhesion mediator activity"/>
    <property type="evidence" value="ECO:0007669"/>
    <property type="project" value="Ensembl"/>
</dbReference>
<evidence type="ECO:0000256" key="10">
    <source>
        <dbReference type="ARBA" id="ARBA00022723"/>
    </source>
</evidence>
<dbReference type="CTD" id="1003"/>
<dbReference type="GO" id="GO:1990782">
    <property type="term" value="F:protein tyrosine kinase binding"/>
    <property type="evidence" value="ECO:0007669"/>
    <property type="project" value="Ensembl"/>
</dbReference>
<dbReference type="GO" id="GO:0070051">
    <property type="term" value="F:fibrinogen binding"/>
    <property type="evidence" value="ECO:0007669"/>
    <property type="project" value="Ensembl"/>
</dbReference>
<dbReference type="GO" id="GO:0043184">
    <property type="term" value="F:vascular endothelial growth factor receptor 2 binding"/>
    <property type="evidence" value="ECO:0007669"/>
    <property type="project" value="Ensembl"/>
</dbReference>
<dbReference type="RefSeq" id="XP_006978546.1">
    <property type="nucleotide sequence ID" value="XM_006978484.3"/>
</dbReference>
<feature type="domain" description="Cadherin" evidence="25">
    <location>
        <begin position="372"/>
        <end position="478"/>
    </location>
</feature>
<dbReference type="GO" id="GO:1902396">
    <property type="term" value="P:protein localization to bicellular tight junction"/>
    <property type="evidence" value="ECO:0007669"/>
    <property type="project" value="Ensembl"/>
</dbReference>
<keyword evidence="18" id="KW-0325">Glycoprotein</keyword>
<dbReference type="FunFam" id="2.60.40.60:FF:000017">
    <property type="entry name" value="Cadherin 24"/>
    <property type="match status" value="1"/>
</dbReference>
<dbReference type="GO" id="GO:0070700">
    <property type="term" value="F:BMP receptor binding"/>
    <property type="evidence" value="ECO:0007669"/>
    <property type="project" value="Ensembl"/>
</dbReference>
<dbReference type="GO" id="GO:0008285">
    <property type="term" value="P:negative regulation of cell population proliferation"/>
    <property type="evidence" value="ECO:0007669"/>
    <property type="project" value="Ensembl"/>
</dbReference>
<reference evidence="26" key="3">
    <citation type="submission" date="2025-09" db="UniProtKB">
        <authorList>
            <consortium name="Ensembl"/>
        </authorList>
    </citation>
    <scope>IDENTIFICATION</scope>
</reference>
<keyword evidence="16 23" id="KW-1133">Transmembrane helix</keyword>
<dbReference type="GO" id="GO:0043114">
    <property type="term" value="P:regulation of vascular permeability"/>
    <property type="evidence" value="ECO:0007669"/>
    <property type="project" value="Ensembl"/>
</dbReference>
<dbReference type="PANTHER" id="PTHR24027">
    <property type="entry name" value="CADHERIN-23"/>
    <property type="match status" value="1"/>
</dbReference>
<dbReference type="GO" id="GO:0044331">
    <property type="term" value="P:cell-cell adhesion mediated by cadherin"/>
    <property type="evidence" value="ECO:0007669"/>
    <property type="project" value="Ensembl"/>
</dbReference>
<dbReference type="GO" id="GO:0030159">
    <property type="term" value="F:signaling receptor complex adaptor activity"/>
    <property type="evidence" value="ECO:0007669"/>
    <property type="project" value="Ensembl"/>
</dbReference>
<dbReference type="Pfam" id="PF00028">
    <property type="entry name" value="Cadherin"/>
    <property type="match status" value="5"/>
</dbReference>
<evidence type="ECO:0000256" key="5">
    <source>
        <dbReference type="ARBA" id="ARBA00022475"/>
    </source>
</evidence>
<reference evidence="26" key="2">
    <citation type="submission" date="2025-08" db="UniProtKB">
        <authorList>
            <consortium name="Ensembl"/>
        </authorList>
    </citation>
    <scope>IDENTIFICATION</scope>
</reference>
<reference evidence="26 27" key="1">
    <citation type="submission" date="2018-10" db="EMBL/GenBank/DDBJ databases">
        <title>Improved assembly of the deer mouse Peromyscus maniculatus genome.</title>
        <authorList>
            <person name="Lassance J.-M."/>
            <person name="Hoekstra H.E."/>
        </authorList>
    </citation>
    <scope>NUCLEOTIDE SEQUENCE [LARGE SCALE GENOMIC DNA]</scope>
</reference>
<dbReference type="GeneID" id="102919481"/>
<feature type="domain" description="Cadherin" evidence="25">
    <location>
        <begin position="257"/>
        <end position="371"/>
    </location>
</feature>
<evidence type="ECO:0000313" key="26">
    <source>
        <dbReference type="Ensembl" id="ENSPEMP00000015446.1"/>
    </source>
</evidence>
<protein>
    <recommendedName>
        <fullName evidence="4">Cadherin-5</fullName>
    </recommendedName>
    <alternativeName>
        <fullName evidence="19">Vascular endothelial cadherin</fullName>
    </alternativeName>
</protein>
<dbReference type="GO" id="GO:0045766">
    <property type="term" value="P:positive regulation of angiogenesis"/>
    <property type="evidence" value="ECO:0007669"/>
    <property type="project" value="Ensembl"/>
</dbReference>
<keyword evidence="27" id="KW-1185">Reference proteome</keyword>
<evidence type="ECO:0000256" key="11">
    <source>
        <dbReference type="ARBA" id="ARBA00022729"/>
    </source>
</evidence>
<dbReference type="GO" id="GO:2000352">
    <property type="term" value="P:negative regulation of endothelial cell apoptotic process"/>
    <property type="evidence" value="ECO:0007669"/>
    <property type="project" value="Ensembl"/>
</dbReference>
<dbReference type="InterPro" id="IPR020894">
    <property type="entry name" value="Cadherin_CS"/>
</dbReference>
<keyword evidence="15" id="KW-0965">Cell junction</keyword>
<dbReference type="GO" id="GO:0005923">
    <property type="term" value="C:bicellular tight junction"/>
    <property type="evidence" value="ECO:0007669"/>
    <property type="project" value="Ensembl"/>
</dbReference>
<evidence type="ECO:0000256" key="3">
    <source>
        <dbReference type="ARBA" id="ARBA00004536"/>
    </source>
</evidence>
<dbReference type="GO" id="GO:0005509">
    <property type="term" value="F:calcium ion binding"/>
    <property type="evidence" value="ECO:0007669"/>
    <property type="project" value="UniProtKB-UniRule"/>
</dbReference>
<sequence length="786" mass="87958">MRRLTELAAALGTLLGLLAVAATADFNLPQLDTPGKLPAHRRQKRAWIWNQMHIDEEKNSSLPHYVGKIKSSVNRNNAKYVLRGESAGTIFRVRADSGDVYAFERLDREKKTEYFLTALIVDKETNVDLEQPSNFTIKVHDVNDNWPVFTRQVFNASVPEMSAMGTSIIRVTAVDADDPTVAGHATVMYQILKGSEHFTIDNSGLILTKDKNLDRETKAEYKIVVEARDAQGLRGESGTATVLITLEDINDNFPIFTQSTYTFTVPEDIRVGNPLGFLSVMDPDEPQNRMTKYSIMQGEYRDTFTIETDPNRNEGIIKPTKPLDYELIQQYTFYIEATDPTVRLGYLSSPAGKNKAKITINVMDVDEPPVFQRRFYHFQLPENQKKPRIGTVVAKDPDKAQRNIGYSIRKTSDRGQFFRITKHGDIYNEKELDRETHPWYNLTVEANELDSRGNPVGKESIVQVHIEVLDENDNPPEFAQPYEPKVCENAAQGQLVIQISATDKDVTPPNTKFKFALKTEDSNFTLINNHDNTANITVKYGQFDREHAKFHYLPVLISDNGVPSLTGTSTLTVAVCKCNEQGEFTFCEEMAAQAGVSIQALVAIFLCILTITVITLLIILRRRLRKQAHAHSKSALEIHEQLVTYDEEGGGEMDTTSYDVSVLNSVRGGGTTKPLRSTMDAHPAVYSAVQKPPRLGPGSLGGPREMATMIEVKKDEADNDGGGPPYDTLHIYGYEGSESIAESLSSLTTNSSDSDVDYDFLNDWGPRFKMLAELYGSDPRDELMII</sequence>
<dbReference type="GeneTree" id="ENSGT00940000160587"/>
<dbReference type="InterPro" id="IPR027397">
    <property type="entry name" value="Catenin-bd_sf"/>
</dbReference>
<keyword evidence="6" id="KW-0963">Cytoplasm</keyword>
<dbReference type="InterPro" id="IPR015919">
    <property type="entry name" value="Cadherin-like_sf"/>
</dbReference>
<dbReference type="GO" id="GO:0009897">
    <property type="term" value="C:external side of plasma membrane"/>
    <property type="evidence" value="ECO:0007669"/>
    <property type="project" value="Ensembl"/>
</dbReference>
<dbReference type="GO" id="GO:0007179">
    <property type="term" value="P:transforming growth factor beta receptor signaling pathway"/>
    <property type="evidence" value="ECO:0007669"/>
    <property type="project" value="Ensembl"/>
</dbReference>
<dbReference type="GO" id="GO:0007156">
    <property type="term" value="P:homophilic cell adhesion via plasma membrane adhesion molecules"/>
    <property type="evidence" value="ECO:0007669"/>
    <property type="project" value="InterPro"/>
</dbReference>
<dbReference type="CDD" id="cd11304">
    <property type="entry name" value="Cadherin_repeat"/>
    <property type="match status" value="5"/>
</dbReference>
<dbReference type="RefSeq" id="XP_042133172.1">
    <property type="nucleotide sequence ID" value="XM_042277238.1"/>
</dbReference>
<dbReference type="GO" id="GO:2000114">
    <property type="term" value="P:regulation of establishment of cell polarity"/>
    <property type="evidence" value="ECO:0007669"/>
    <property type="project" value="Ensembl"/>
</dbReference>
<evidence type="ECO:0000256" key="17">
    <source>
        <dbReference type="ARBA" id="ARBA00023136"/>
    </source>
</evidence>
<keyword evidence="17 23" id="KW-0472">Membrane</keyword>
<dbReference type="GO" id="GO:0050728">
    <property type="term" value="P:negative regulation of inflammatory response"/>
    <property type="evidence" value="ECO:0007669"/>
    <property type="project" value="Ensembl"/>
</dbReference>
<keyword evidence="7" id="KW-0597">Phosphoprotein</keyword>
<evidence type="ECO:0000256" key="6">
    <source>
        <dbReference type="ARBA" id="ARBA00022490"/>
    </source>
</evidence>
<dbReference type="GO" id="GO:0006874">
    <property type="term" value="P:intracellular calcium ion homeostasis"/>
    <property type="evidence" value="ECO:0007669"/>
    <property type="project" value="Ensembl"/>
</dbReference>
<dbReference type="GO" id="GO:0010628">
    <property type="term" value="P:positive regulation of gene expression"/>
    <property type="evidence" value="ECO:0007669"/>
    <property type="project" value="Ensembl"/>
</dbReference>
<dbReference type="GO" id="GO:0045296">
    <property type="term" value="F:cadherin binding"/>
    <property type="evidence" value="ECO:0007669"/>
    <property type="project" value="TreeGrafter"/>
</dbReference>
<dbReference type="InterPro" id="IPR039808">
    <property type="entry name" value="Cadherin"/>
</dbReference>
<dbReference type="GO" id="GO:0031965">
    <property type="term" value="C:nuclear membrane"/>
    <property type="evidence" value="ECO:0007669"/>
    <property type="project" value="Ensembl"/>
</dbReference>
<feature type="transmembrane region" description="Helical" evidence="23">
    <location>
        <begin position="600"/>
        <end position="620"/>
    </location>
</feature>
<evidence type="ECO:0000256" key="21">
    <source>
        <dbReference type="RuleBase" id="RU003318"/>
    </source>
</evidence>
<dbReference type="SUPFAM" id="SSF49313">
    <property type="entry name" value="Cadherin-like"/>
    <property type="match status" value="5"/>
</dbReference>
<dbReference type="Gene3D" id="4.10.900.10">
    <property type="entry name" value="TCF3-CBD (Catenin binding domain)"/>
    <property type="match status" value="1"/>
</dbReference>
<feature type="domain" description="Cadherin" evidence="25">
    <location>
        <begin position="150"/>
        <end position="256"/>
    </location>
</feature>
<dbReference type="Gene3D" id="2.60.40.60">
    <property type="entry name" value="Cadherins"/>
    <property type="match status" value="5"/>
</dbReference>
<dbReference type="GO" id="GO:1903142">
    <property type="term" value="P:positive regulation of establishment of endothelial barrier"/>
    <property type="evidence" value="ECO:0007669"/>
    <property type="project" value="Ensembl"/>
</dbReference>
<dbReference type="GO" id="GO:0016342">
    <property type="term" value="C:catenin complex"/>
    <property type="evidence" value="ECO:0007669"/>
    <property type="project" value="TreeGrafter"/>
</dbReference>
<name>A0A6I9L7C6_PERMB</name>
<accession>A0A6I9L7C6</accession>
<dbReference type="PROSITE" id="PS50268">
    <property type="entry name" value="CADHERIN_2"/>
    <property type="match status" value="5"/>
</dbReference>
<dbReference type="GO" id="GO:0019903">
    <property type="term" value="F:protein phosphatase binding"/>
    <property type="evidence" value="ECO:0007669"/>
    <property type="project" value="Ensembl"/>
</dbReference>
<dbReference type="GO" id="GO:1902533">
    <property type="term" value="P:positive regulation of intracellular signal transduction"/>
    <property type="evidence" value="ECO:0007669"/>
    <property type="project" value="Ensembl"/>
</dbReference>
<evidence type="ECO:0000256" key="1">
    <source>
        <dbReference type="ARBA" id="ARBA00004251"/>
    </source>
</evidence>
<evidence type="ECO:0000256" key="2">
    <source>
        <dbReference type="ARBA" id="ARBA00004496"/>
    </source>
</evidence>
<evidence type="ECO:0000256" key="8">
    <source>
        <dbReference type="ARBA" id="ARBA00022685"/>
    </source>
</evidence>
<dbReference type="GO" id="GO:0030513">
    <property type="term" value="P:positive regulation of BMP signaling pathway"/>
    <property type="evidence" value="ECO:0007669"/>
    <property type="project" value="Ensembl"/>
</dbReference>
<dbReference type="Ensembl" id="ENSPEMT00000019744.2">
    <property type="protein sequence ID" value="ENSPEMP00000015446.1"/>
    <property type="gene ID" value="ENSPEMG00000014964.2"/>
</dbReference>
<proteinExistence type="predicted"/>
<evidence type="ECO:0000256" key="19">
    <source>
        <dbReference type="ARBA" id="ARBA00030559"/>
    </source>
</evidence>
<evidence type="ECO:0000256" key="23">
    <source>
        <dbReference type="SAM" id="Phobius"/>
    </source>
</evidence>
<dbReference type="FunFam" id="4.10.900.10:FF:000008">
    <property type="entry name" value="Cadherin 5"/>
    <property type="match status" value="1"/>
</dbReference>
<dbReference type="PANTHER" id="PTHR24027:SF89">
    <property type="entry name" value="CADHERIN-5"/>
    <property type="match status" value="1"/>
</dbReference>
<evidence type="ECO:0000256" key="12">
    <source>
        <dbReference type="ARBA" id="ARBA00022737"/>
    </source>
</evidence>
<evidence type="ECO:0000256" key="20">
    <source>
        <dbReference type="PROSITE-ProRule" id="PRU00043"/>
    </source>
</evidence>
<dbReference type="GO" id="GO:0001955">
    <property type="term" value="P:blood vessel maturation"/>
    <property type="evidence" value="ECO:0007669"/>
    <property type="project" value="Ensembl"/>
</dbReference>
<comment type="function">
    <text evidence="22">Cadherins are calcium-dependent cell adhesion proteins.</text>
</comment>
<dbReference type="GO" id="GO:0001886">
    <property type="term" value="P:endothelial cell morphogenesis"/>
    <property type="evidence" value="ECO:0007669"/>
    <property type="project" value="Ensembl"/>
</dbReference>
<evidence type="ECO:0000256" key="15">
    <source>
        <dbReference type="ARBA" id="ARBA00022949"/>
    </source>
</evidence>
<evidence type="ECO:0000256" key="9">
    <source>
        <dbReference type="ARBA" id="ARBA00022692"/>
    </source>
</evidence>
<evidence type="ECO:0000256" key="13">
    <source>
        <dbReference type="ARBA" id="ARBA00022837"/>
    </source>
</evidence>
<dbReference type="GO" id="GO:0005737">
    <property type="term" value="C:cytoplasm"/>
    <property type="evidence" value="ECO:0007669"/>
    <property type="project" value="UniProtKB-SubCell"/>
</dbReference>
<dbReference type="InterPro" id="IPR002126">
    <property type="entry name" value="Cadherin-like_dom"/>
</dbReference>
<organism evidence="26 27">
    <name type="scientific">Peromyscus maniculatus bairdii</name>
    <name type="common">Prairie deer mouse</name>
    <dbReference type="NCBI Taxonomy" id="230844"/>
    <lineage>
        <taxon>Eukaryota</taxon>
        <taxon>Metazoa</taxon>
        <taxon>Chordata</taxon>
        <taxon>Craniata</taxon>
        <taxon>Vertebrata</taxon>
        <taxon>Euteleostomi</taxon>
        <taxon>Mammalia</taxon>
        <taxon>Eutheria</taxon>
        <taxon>Euarchontoglires</taxon>
        <taxon>Glires</taxon>
        <taxon>Rodentia</taxon>
        <taxon>Myomorpha</taxon>
        <taxon>Muroidea</taxon>
        <taxon>Cricetidae</taxon>
        <taxon>Neotominae</taxon>
        <taxon>Peromyscus</taxon>
    </lineage>
</organism>
<dbReference type="GO" id="GO:0016339">
    <property type="term" value="P:calcium-dependent cell-cell adhesion via plasma membrane cell adhesion molecules"/>
    <property type="evidence" value="ECO:0007669"/>
    <property type="project" value="TreeGrafter"/>
</dbReference>
<evidence type="ECO:0000256" key="7">
    <source>
        <dbReference type="ARBA" id="ARBA00022553"/>
    </source>
</evidence>
<dbReference type="FunFam" id="2.60.40.60:FF:000012">
    <property type="entry name" value="Cadherin 24"/>
    <property type="match status" value="1"/>
</dbReference>
<keyword evidence="9 21" id="KW-0812">Transmembrane</keyword>
<dbReference type="FunFam" id="2.60.40.60:FF:000217">
    <property type="entry name" value="Cadherin 5"/>
    <property type="match status" value="1"/>
</dbReference>
<feature type="signal peptide" evidence="24">
    <location>
        <begin position="1"/>
        <end position="24"/>
    </location>
</feature>
<feature type="chain" id="PRO_5044635027" description="Cadherin-5" evidence="24">
    <location>
        <begin position="25"/>
        <end position="786"/>
    </location>
</feature>
<dbReference type="OrthoDB" id="6252479at2759"/>
<dbReference type="GO" id="GO:0044325">
    <property type="term" value="F:transmembrane transporter binding"/>
    <property type="evidence" value="ECO:0007669"/>
    <property type="project" value="Ensembl"/>
</dbReference>
<evidence type="ECO:0000256" key="24">
    <source>
        <dbReference type="SAM" id="SignalP"/>
    </source>
</evidence>
<keyword evidence="11 24" id="KW-0732">Signal</keyword>
<dbReference type="GO" id="GO:0008013">
    <property type="term" value="F:beta-catenin binding"/>
    <property type="evidence" value="ECO:0007669"/>
    <property type="project" value="Ensembl"/>
</dbReference>
<evidence type="ECO:0000256" key="22">
    <source>
        <dbReference type="RuleBase" id="RU004357"/>
    </source>
</evidence>
<dbReference type="PROSITE" id="PS00232">
    <property type="entry name" value="CADHERIN_1"/>
    <property type="match status" value="2"/>
</dbReference>
<dbReference type="Pfam" id="PF01049">
    <property type="entry name" value="CADH_Y-type_LIR"/>
    <property type="match status" value="1"/>
</dbReference>
<feature type="domain" description="Cadherin" evidence="25">
    <location>
        <begin position="478"/>
        <end position="586"/>
    </location>
</feature>
<evidence type="ECO:0000256" key="16">
    <source>
        <dbReference type="ARBA" id="ARBA00022989"/>
    </source>
</evidence>
<dbReference type="AlphaFoldDB" id="A0A6I9L7C6"/>
<evidence type="ECO:0000259" key="25">
    <source>
        <dbReference type="PROSITE" id="PS50268"/>
    </source>
</evidence>
<evidence type="ECO:0000256" key="18">
    <source>
        <dbReference type="ARBA" id="ARBA00023180"/>
    </source>
</evidence>
<dbReference type="PRINTS" id="PR00205">
    <property type="entry name" value="CADHERIN"/>
</dbReference>
<comment type="subcellular location">
    <subcellularLocation>
        <location evidence="3">Cell junction</location>
        <location evidence="3">Adherens junction</location>
    </subcellularLocation>
    <subcellularLocation>
        <location evidence="1 21">Cell membrane</location>
        <topology evidence="1 21">Single-pass type I membrane protein</topology>
    </subcellularLocation>
    <subcellularLocation>
        <location evidence="2">Cytoplasm</location>
    </subcellularLocation>
</comment>
<dbReference type="FunFam" id="2.60.40.60:FF:000014">
    <property type="entry name" value="Cadherin 8"/>
    <property type="match status" value="1"/>
</dbReference>
<keyword evidence="10" id="KW-0479">Metal-binding</keyword>
<gene>
    <name evidence="26" type="primary">Cdh5</name>
</gene>
<dbReference type="FunFam" id="2.60.40.60:FF:000219">
    <property type="entry name" value="Cadherin 5"/>
    <property type="match status" value="1"/>
</dbReference>
<keyword evidence="5" id="KW-1003">Cell membrane</keyword>
<evidence type="ECO:0000313" key="27">
    <source>
        <dbReference type="Proteomes" id="UP000694547"/>
    </source>
</evidence>
<dbReference type="GO" id="GO:0034332">
    <property type="term" value="P:adherens junction organization"/>
    <property type="evidence" value="ECO:0007669"/>
    <property type="project" value="Ensembl"/>
</dbReference>
<dbReference type="GO" id="GO:0005654">
    <property type="term" value="C:nucleoplasm"/>
    <property type="evidence" value="ECO:0007669"/>
    <property type="project" value="Ensembl"/>
</dbReference>
<dbReference type="GO" id="GO:0005912">
    <property type="term" value="C:adherens junction"/>
    <property type="evidence" value="ECO:0007669"/>
    <property type="project" value="UniProtKB-SubCell"/>
</dbReference>
<dbReference type="GO" id="GO:0070830">
    <property type="term" value="P:bicellular tight junction assembly"/>
    <property type="evidence" value="ECO:0007669"/>
    <property type="project" value="Ensembl"/>
</dbReference>
<keyword evidence="14 21" id="KW-0130">Cell adhesion</keyword>
<dbReference type="SMART" id="SM00112">
    <property type="entry name" value="CA"/>
    <property type="match status" value="5"/>
</dbReference>
<dbReference type="GO" id="GO:0031115">
    <property type="term" value="P:negative regulation of microtubule polymerization"/>
    <property type="evidence" value="ECO:0007669"/>
    <property type="project" value="Ensembl"/>
</dbReference>
<keyword evidence="13 20" id="KW-0106">Calcium</keyword>
<dbReference type="GO" id="GO:0002042">
    <property type="term" value="P:cell migration involved in sprouting angiogenesis"/>
    <property type="evidence" value="ECO:0007669"/>
    <property type="project" value="Ensembl"/>
</dbReference>
<dbReference type="GO" id="GO:0031334">
    <property type="term" value="P:positive regulation of protein-containing complex assembly"/>
    <property type="evidence" value="ECO:0007669"/>
    <property type="project" value="Ensembl"/>
</dbReference>